<dbReference type="SUPFAM" id="SSF52540">
    <property type="entry name" value="P-loop containing nucleoside triphosphate hydrolases"/>
    <property type="match status" value="1"/>
</dbReference>
<accession>A0A392QV98</accession>
<organism evidence="3 4">
    <name type="scientific">Trifolium medium</name>
    <dbReference type="NCBI Taxonomy" id="97028"/>
    <lineage>
        <taxon>Eukaryota</taxon>
        <taxon>Viridiplantae</taxon>
        <taxon>Streptophyta</taxon>
        <taxon>Embryophyta</taxon>
        <taxon>Tracheophyta</taxon>
        <taxon>Spermatophyta</taxon>
        <taxon>Magnoliopsida</taxon>
        <taxon>eudicotyledons</taxon>
        <taxon>Gunneridae</taxon>
        <taxon>Pentapetalae</taxon>
        <taxon>rosids</taxon>
        <taxon>fabids</taxon>
        <taxon>Fabales</taxon>
        <taxon>Fabaceae</taxon>
        <taxon>Papilionoideae</taxon>
        <taxon>50 kb inversion clade</taxon>
        <taxon>NPAAA clade</taxon>
        <taxon>Hologalegina</taxon>
        <taxon>IRL clade</taxon>
        <taxon>Trifolieae</taxon>
        <taxon>Trifolium</taxon>
    </lineage>
</organism>
<dbReference type="PANTHER" id="PTHR33463">
    <property type="entry name" value="NB-ARC DOMAIN-CONTAINING PROTEIN-RELATED"/>
    <property type="match status" value="1"/>
</dbReference>
<protein>
    <submittedName>
        <fullName evidence="3">CC-NBS-LRR resistance protein</fullName>
    </submittedName>
</protein>
<dbReference type="InterPro" id="IPR002182">
    <property type="entry name" value="NB-ARC"/>
</dbReference>
<dbReference type="AlphaFoldDB" id="A0A392QV98"/>
<comment type="caution">
    <text evidence="3">The sequence shown here is derived from an EMBL/GenBank/DDBJ whole genome shotgun (WGS) entry which is preliminary data.</text>
</comment>
<evidence type="ECO:0000259" key="2">
    <source>
        <dbReference type="Pfam" id="PF00931"/>
    </source>
</evidence>
<keyword evidence="4" id="KW-1185">Reference proteome</keyword>
<feature type="domain" description="NB-ARC" evidence="2">
    <location>
        <begin position="2"/>
        <end position="120"/>
    </location>
</feature>
<sequence>MFDKVISITVSQTPNIRGIQGEIADMLKLKLEEESERGRAQRLWMSLKEKKRILIIVDDLWSEFHLMDIGIRLDHVNGREWKILVITRNEHICTLMDCQEMIHLGHLSEDESWTLFRKLARIDDDFCVLLDGVPRKICNE</sequence>
<dbReference type="Proteomes" id="UP000265520">
    <property type="component" value="Unassembled WGS sequence"/>
</dbReference>
<dbReference type="Pfam" id="PF00931">
    <property type="entry name" value="NB-ARC"/>
    <property type="match status" value="1"/>
</dbReference>
<evidence type="ECO:0000256" key="1">
    <source>
        <dbReference type="ARBA" id="ARBA00022821"/>
    </source>
</evidence>
<keyword evidence="1" id="KW-0611">Plant defense</keyword>
<evidence type="ECO:0000313" key="4">
    <source>
        <dbReference type="Proteomes" id="UP000265520"/>
    </source>
</evidence>
<evidence type="ECO:0000313" key="3">
    <source>
        <dbReference type="EMBL" id="MCI27764.1"/>
    </source>
</evidence>
<dbReference type="GO" id="GO:0043531">
    <property type="term" value="F:ADP binding"/>
    <property type="evidence" value="ECO:0007669"/>
    <property type="project" value="InterPro"/>
</dbReference>
<dbReference type="InterPro" id="IPR050905">
    <property type="entry name" value="Plant_NBS-LRR"/>
</dbReference>
<dbReference type="InterPro" id="IPR027417">
    <property type="entry name" value="P-loop_NTPase"/>
</dbReference>
<dbReference type="EMBL" id="LXQA010161214">
    <property type="protein sequence ID" value="MCI27764.1"/>
    <property type="molecule type" value="Genomic_DNA"/>
</dbReference>
<proteinExistence type="predicted"/>
<dbReference type="Gene3D" id="3.40.50.300">
    <property type="entry name" value="P-loop containing nucleotide triphosphate hydrolases"/>
    <property type="match status" value="1"/>
</dbReference>
<reference evidence="3 4" key="1">
    <citation type="journal article" date="2018" name="Front. Plant Sci.">
        <title>Red Clover (Trifolium pratense) and Zigzag Clover (T. medium) - A Picture of Genomic Similarities and Differences.</title>
        <authorList>
            <person name="Dluhosova J."/>
            <person name="Istvanek J."/>
            <person name="Nedelnik J."/>
            <person name="Repkova J."/>
        </authorList>
    </citation>
    <scope>NUCLEOTIDE SEQUENCE [LARGE SCALE GENOMIC DNA]</scope>
    <source>
        <strain evidence="4">cv. 10/8</strain>
        <tissue evidence="3">Leaf</tissue>
    </source>
</reference>
<dbReference type="PANTHER" id="PTHR33463:SF183">
    <property type="entry name" value="NB-ARC DOMAIN DISEASE RESISTANCE PROTEIN"/>
    <property type="match status" value="1"/>
</dbReference>
<feature type="non-terminal residue" evidence="3">
    <location>
        <position position="140"/>
    </location>
</feature>
<name>A0A392QV98_9FABA</name>